<dbReference type="Pfam" id="PF00069">
    <property type="entry name" value="Pkinase"/>
    <property type="match status" value="1"/>
</dbReference>
<dbReference type="Gene3D" id="3.30.200.20">
    <property type="entry name" value="Phosphorylase Kinase, domain 1"/>
    <property type="match status" value="1"/>
</dbReference>
<dbReference type="OrthoDB" id="339325at2759"/>
<dbReference type="SMART" id="SM00220">
    <property type="entry name" value="S_TKc"/>
    <property type="match status" value="1"/>
</dbReference>
<dbReference type="EMBL" id="PGGS01000054">
    <property type="protein sequence ID" value="PNH10501.1"/>
    <property type="molecule type" value="Genomic_DNA"/>
</dbReference>
<dbReference type="Proteomes" id="UP000236333">
    <property type="component" value="Unassembled WGS sequence"/>
</dbReference>
<dbReference type="InterPro" id="IPR050167">
    <property type="entry name" value="Ser_Thr_protein_kinase"/>
</dbReference>
<dbReference type="PANTHER" id="PTHR23257">
    <property type="entry name" value="SERINE-THREONINE PROTEIN KINASE"/>
    <property type="match status" value="1"/>
</dbReference>
<name>A0A2J8ADA7_9CHLO</name>
<dbReference type="GO" id="GO:0004672">
    <property type="term" value="F:protein kinase activity"/>
    <property type="evidence" value="ECO:0007669"/>
    <property type="project" value="InterPro"/>
</dbReference>
<evidence type="ECO:0000259" key="1">
    <source>
        <dbReference type="SMART" id="SM00220"/>
    </source>
</evidence>
<feature type="domain" description="Protein kinase" evidence="1">
    <location>
        <begin position="4"/>
        <end position="139"/>
    </location>
</feature>
<dbReference type="GO" id="GO:0005524">
    <property type="term" value="F:ATP binding"/>
    <property type="evidence" value="ECO:0007669"/>
    <property type="project" value="InterPro"/>
</dbReference>
<reference evidence="2 3" key="1">
    <citation type="journal article" date="2017" name="Mol. Biol. Evol.">
        <title>The 4-celled Tetrabaena socialis nuclear genome reveals the essential components for genetic control of cell number at the origin of multicellularity in the volvocine lineage.</title>
        <authorList>
            <person name="Featherston J."/>
            <person name="Arakaki Y."/>
            <person name="Hanschen E.R."/>
            <person name="Ferris P.J."/>
            <person name="Michod R.E."/>
            <person name="Olson B.J.S.C."/>
            <person name="Nozaki H."/>
            <person name="Durand P.M."/>
        </authorList>
    </citation>
    <scope>NUCLEOTIDE SEQUENCE [LARGE SCALE GENOMIC DNA]</scope>
    <source>
        <strain evidence="2 3">NIES-571</strain>
    </source>
</reference>
<evidence type="ECO:0000313" key="3">
    <source>
        <dbReference type="Proteomes" id="UP000236333"/>
    </source>
</evidence>
<comment type="caution">
    <text evidence="2">The sequence shown here is derived from an EMBL/GenBank/DDBJ whole genome shotgun (WGS) entry which is preliminary data.</text>
</comment>
<dbReference type="GO" id="GO:0007165">
    <property type="term" value="P:signal transduction"/>
    <property type="evidence" value="ECO:0007669"/>
    <property type="project" value="TreeGrafter"/>
</dbReference>
<dbReference type="PROSITE" id="PS00108">
    <property type="entry name" value="PROTEIN_KINASE_ST"/>
    <property type="match status" value="1"/>
</dbReference>
<protein>
    <submittedName>
        <fullName evidence="2">Serine/threonine-protein kinase HT1</fullName>
    </submittedName>
</protein>
<dbReference type="SUPFAM" id="SSF56112">
    <property type="entry name" value="Protein kinase-like (PK-like)"/>
    <property type="match status" value="1"/>
</dbReference>
<dbReference type="Gene3D" id="1.10.510.10">
    <property type="entry name" value="Transferase(Phosphotransferase) domain 1"/>
    <property type="match status" value="2"/>
</dbReference>
<dbReference type="PANTHER" id="PTHR23257:SF963">
    <property type="entry name" value="AT08303P"/>
    <property type="match status" value="1"/>
</dbReference>
<proteinExistence type="predicted"/>
<dbReference type="InterPro" id="IPR011009">
    <property type="entry name" value="Kinase-like_dom_sf"/>
</dbReference>
<organism evidence="2 3">
    <name type="scientific">Tetrabaena socialis</name>
    <dbReference type="NCBI Taxonomy" id="47790"/>
    <lineage>
        <taxon>Eukaryota</taxon>
        <taxon>Viridiplantae</taxon>
        <taxon>Chlorophyta</taxon>
        <taxon>core chlorophytes</taxon>
        <taxon>Chlorophyceae</taxon>
        <taxon>CS clade</taxon>
        <taxon>Chlamydomonadales</taxon>
        <taxon>Tetrabaenaceae</taxon>
        <taxon>Tetrabaena</taxon>
    </lineage>
</organism>
<gene>
    <name evidence="2" type="ORF">TSOC_002775</name>
</gene>
<dbReference type="InterPro" id="IPR008271">
    <property type="entry name" value="Ser/Thr_kinase_AS"/>
</dbReference>
<dbReference type="AlphaFoldDB" id="A0A2J8ADA7"/>
<accession>A0A2J8ADA7</accession>
<dbReference type="InterPro" id="IPR000719">
    <property type="entry name" value="Prot_kinase_dom"/>
</dbReference>
<evidence type="ECO:0000313" key="2">
    <source>
        <dbReference type="EMBL" id="PNH10501.1"/>
    </source>
</evidence>
<keyword evidence="2" id="KW-0808">Transferase</keyword>
<keyword evidence="3" id="KW-1185">Reference proteome</keyword>
<keyword evidence="2" id="KW-0418">Kinase</keyword>
<dbReference type="GO" id="GO:0005737">
    <property type="term" value="C:cytoplasm"/>
    <property type="evidence" value="ECO:0007669"/>
    <property type="project" value="TreeGrafter"/>
</dbReference>
<sequence>MGLEHLQASFAQELEVLGRCQHPNILHMLAVCLTPPRPCLVMEVLHIASEIALGLAYLHPTILHRDLKPANVLINDPWGERPIVKLSDIYSYGVLLWEMLAGIRPWEGIGALCQLLEECWDKDPERRPAAAEVAKRVMLVQQRKKPPSEQHLKAHGHHNENEAPAAAVGVGIVGRTTAGGRCQLVAFLHLLRPVRGLRLLHPVSGRCLLHPVHGPIHAAAGLLGSFMMTFLKLRAAAVNKNNKLHQIGH</sequence>